<name>A0A6C0HSV7_9ZZZZ</name>
<organism evidence="1">
    <name type="scientific">viral metagenome</name>
    <dbReference type="NCBI Taxonomy" id="1070528"/>
    <lineage>
        <taxon>unclassified sequences</taxon>
        <taxon>metagenomes</taxon>
        <taxon>organismal metagenomes</taxon>
    </lineage>
</organism>
<dbReference type="AlphaFoldDB" id="A0A6C0HSV7"/>
<sequence length="229" mass="27498">MTSKGYKKTVRILRKGNGLHANEKKKCLNENSFKHLQDCNDTFKVSPHKVREKKGHFFSHLPDDIINKIMEFVQYEVRFNVYQIKYFRTDNLKTSLLNKFSKLPKTTSYMTKIHEYLCIAHETLQLIISEKNWVLRNKLWIECNSKLKFIERLQHIINLFITYEGGEHSNFTQNYYFIGLSGSYYGNYSTLLRSIVNVFTEIFSYRLRFKSQWSKTHENIFKLYKLFII</sequence>
<reference evidence="1" key="1">
    <citation type="journal article" date="2020" name="Nature">
        <title>Giant virus diversity and host interactions through global metagenomics.</title>
        <authorList>
            <person name="Schulz F."/>
            <person name="Roux S."/>
            <person name="Paez-Espino D."/>
            <person name="Jungbluth S."/>
            <person name="Walsh D.A."/>
            <person name="Denef V.J."/>
            <person name="McMahon K.D."/>
            <person name="Konstantinidis K.T."/>
            <person name="Eloe-Fadrosh E.A."/>
            <person name="Kyrpides N.C."/>
            <person name="Woyke T."/>
        </authorList>
    </citation>
    <scope>NUCLEOTIDE SEQUENCE</scope>
    <source>
        <strain evidence="1">GVMAG-M-3300023184-167</strain>
    </source>
</reference>
<evidence type="ECO:0000313" key="1">
    <source>
        <dbReference type="EMBL" id="QHT83470.1"/>
    </source>
</evidence>
<dbReference type="EMBL" id="MN740009">
    <property type="protein sequence ID" value="QHT83470.1"/>
    <property type="molecule type" value="Genomic_DNA"/>
</dbReference>
<protein>
    <submittedName>
        <fullName evidence="1">Uncharacterized protein</fullName>
    </submittedName>
</protein>
<accession>A0A6C0HSV7</accession>
<proteinExistence type="predicted"/>